<dbReference type="HOGENOM" id="CLU_2905835_0_0_1"/>
<evidence type="ECO:0000313" key="2">
    <source>
        <dbReference type="Proteomes" id="UP000054248"/>
    </source>
</evidence>
<name>A0A0C3QPV0_9AGAM</name>
<keyword evidence="2" id="KW-1185">Reference proteome</keyword>
<dbReference type="EMBL" id="KN822983">
    <property type="protein sequence ID" value="KIO29444.1"/>
    <property type="molecule type" value="Genomic_DNA"/>
</dbReference>
<evidence type="ECO:0000313" key="1">
    <source>
        <dbReference type="EMBL" id="KIO29444.1"/>
    </source>
</evidence>
<sequence>MILQYPFVRGSDDPSIYPILLFTPQLEARGFRRQFVSLLSATKYSAEGREILCFCFSCLTYL</sequence>
<accession>A0A0C3QPV0</accession>
<dbReference type="AlphaFoldDB" id="A0A0C3QPV0"/>
<organism evidence="1 2">
    <name type="scientific">Tulasnella calospora MUT 4182</name>
    <dbReference type="NCBI Taxonomy" id="1051891"/>
    <lineage>
        <taxon>Eukaryota</taxon>
        <taxon>Fungi</taxon>
        <taxon>Dikarya</taxon>
        <taxon>Basidiomycota</taxon>
        <taxon>Agaricomycotina</taxon>
        <taxon>Agaricomycetes</taxon>
        <taxon>Cantharellales</taxon>
        <taxon>Tulasnellaceae</taxon>
        <taxon>Tulasnella</taxon>
    </lineage>
</organism>
<reference evidence="1 2" key="1">
    <citation type="submission" date="2014-04" db="EMBL/GenBank/DDBJ databases">
        <authorList>
            <consortium name="DOE Joint Genome Institute"/>
            <person name="Kuo A."/>
            <person name="Girlanda M."/>
            <person name="Perotto S."/>
            <person name="Kohler A."/>
            <person name="Nagy L.G."/>
            <person name="Floudas D."/>
            <person name="Copeland A."/>
            <person name="Barry K.W."/>
            <person name="Cichocki N."/>
            <person name="Veneault-Fourrey C."/>
            <person name="LaButti K."/>
            <person name="Lindquist E.A."/>
            <person name="Lipzen A."/>
            <person name="Lundell T."/>
            <person name="Morin E."/>
            <person name="Murat C."/>
            <person name="Sun H."/>
            <person name="Tunlid A."/>
            <person name="Henrissat B."/>
            <person name="Grigoriev I.V."/>
            <person name="Hibbett D.S."/>
            <person name="Martin F."/>
            <person name="Nordberg H.P."/>
            <person name="Cantor M.N."/>
            <person name="Hua S.X."/>
        </authorList>
    </citation>
    <scope>NUCLEOTIDE SEQUENCE [LARGE SCALE GENOMIC DNA]</scope>
    <source>
        <strain evidence="1 2">MUT 4182</strain>
    </source>
</reference>
<protein>
    <submittedName>
        <fullName evidence="1">Uncharacterized protein</fullName>
    </submittedName>
</protein>
<gene>
    <name evidence="1" type="ORF">M407DRAFT_242648</name>
</gene>
<dbReference type="Proteomes" id="UP000054248">
    <property type="component" value="Unassembled WGS sequence"/>
</dbReference>
<proteinExistence type="predicted"/>
<reference evidence="2" key="2">
    <citation type="submission" date="2015-01" db="EMBL/GenBank/DDBJ databases">
        <title>Evolutionary Origins and Diversification of the Mycorrhizal Mutualists.</title>
        <authorList>
            <consortium name="DOE Joint Genome Institute"/>
            <consortium name="Mycorrhizal Genomics Consortium"/>
            <person name="Kohler A."/>
            <person name="Kuo A."/>
            <person name="Nagy L.G."/>
            <person name="Floudas D."/>
            <person name="Copeland A."/>
            <person name="Barry K.W."/>
            <person name="Cichocki N."/>
            <person name="Veneault-Fourrey C."/>
            <person name="LaButti K."/>
            <person name="Lindquist E.A."/>
            <person name="Lipzen A."/>
            <person name="Lundell T."/>
            <person name="Morin E."/>
            <person name="Murat C."/>
            <person name="Riley R."/>
            <person name="Ohm R."/>
            <person name="Sun H."/>
            <person name="Tunlid A."/>
            <person name="Henrissat B."/>
            <person name="Grigoriev I.V."/>
            <person name="Hibbett D.S."/>
            <person name="Martin F."/>
        </authorList>
    </citation>
    <scope>NUCLEOTIDE SEQUENCE [LARGE SCALE GENOMIC DNA]</scope>
    <source>
        <strain evidence="2">MUT 4182</strain>
    </source>
</reference>